<evidence type="ECO:0000259" key="2">
    <source>
        <dbReference type="Pfam" id="PF01408"/>
    </source>
</evidence>
<dbReference type="PANTHER" id="PTHR42840">
    <property type="entry name" value="NAD(P)-BINDING ROSSMANN-FOLD SUPERFAMILY PROTEIN-RELATED"/>
    <property type="match status" value="1"/>
</dbReference>
<keyword evidence="5" id="KW-1185">Reference proteome</keyword>
<dbReference type="InterPro" id="IPR036291">
    <property type="entry name" value="NAD(P)-bd_dom_sf"/>
</dbReference>
<proteinExistence type="inferred from homology"/>
<dbReference type="SUPFAM" id="SSF51735">
    <property type="entry name" value="NAD(P)-binding Rossmann-fold domains"/>
    <property type="match status" value="1"/>
</dbReference>
<dbReference type="eggNOG" id="KOG2742">
    <property type="taxonomic scope" value="Eukaryota"/>
</dbReference>
<dbReference type="InterPro" id="IPR055170">
    <property type="entry name" value="GFO_IDH_MocA-like_dom"/>
</dbReference>
<evidence type="ECO:0008006" key="6">
    <source>
        <dbReference type="Google" id="ProtNLM"/>
    </source>
</evidence>
<dbReference type="GO" id="GO:0000166">
    <property type="term" value="F:nucleotide binding"/>
    <property type="evidence" value="ECO:0007669"/>
    <property type="project" value="InterPro"/>
</dbReference>
<comment type="similarity">
    <text evidence="1">Belongs to the Gfo/Idh/MocA family.</text>
</comment>
<dbReference type="PhylomeDB" id="A0A022PQL4"/>
<reference evidence="4 5" key="1">
    <citation type="journal article" date="2013" name="Proc. Natl. Acad. Sci. U.S.A.">
        <title>Fine-scale variation in meiotic recombination in Mimulus inferred from population shotgun sequencing.</title>
        <authorList>
            <person name="Hellsten U."/>
            <person name="Wright K.M."/>
            <person name="Jenkins J."/>
            <person name="Shu S."/>
            <person name="Yuan Y."/>
            <person name="Wessler S.R."/>
            <person name="Schmutz J."/>
            <person name="Willis J.H."/>
            <person name="Rokhsar D.S."/>
        </authorList>
    </citation>
    <scope>NUCLEOTIDE SEQUENCE [LARGE SCALE GENOMIC DNA]</scope>
    <source>
        <strain evidence="5">cv. DUN x IM62</strain>
    </source>
</reference>
<dbReference type="Pfam" id="PF22725">
    <property type="entry name" value="GFO_IDH_MocA_C3"/>
    <property type="match status" value="1"/>
</dbReference>
<feature type="domain" description="GFO/IDH/MocA-like oxidoreductase" evidence="3">
    <location>
        <begin position="155"/>
        <end position="266"/>
    </location>
</feature>
<dbReference type="OrthoDB" id="64915at2759"/>
<dbReference type="InterPro" id="IPR000683">
    <property type="entry name" value="Gfo/Idh/MocA-like_OxRdtase_N"/>
</dbReference>
<dbReference type="Gene3D" id="3.30.360.10">
    <property type="entry name" value="Dihydrodipicolinate Reductase, domain 2"/>
    <property type="match status" value="1"/>
</dbReference>
<organism evidence="4 5">
    <name type="scientific">Erythranthe guttata</name>
    <name type="common">Yellow monkey flower</name>
    <name type="synonym">Mimulus guttatus</name>
    <dbReference type="NCBI Taxonomy" id="4155"/>
    <lineage>
        <taxon>Eukaryota</taxon>
        <taxon>Viridiplantae</taxon>
        <taxon>Streptophyta</taxon>
        <taxon>Embryophyta</taxon>
        <taxon>Tracheophyta</taxon>
        <taxon>Spermatophyta</taxon>
        <taxon>Magnoliopsida</taxon>
        <taxon>eudicotyledons</taxon>
        <taxon>Gunneridae</taxon>
        <taxon>Pentapetalae</taxon>
        <taxon>asterids</taxon>
        <taxon>lamiids</taxon>
        <taxon>Lamiales</taxon>
        <taxon>Phrymaceae</taxon>
        <taxon>Erythranthe</taxon>
    </lineage>
</organism>
<dbReference type="Pfam" id="PF01408">
    <property type="entry name" value="GFO_IDH_MocA"/>
    <property type="match status" value="1"/>
</dbReference>
<dbReference type="EMBL" id="KI632344">
    <property type="protein sequence ID" value="EYU18011.1"/>
    <property type="molecule type" value="Genomic_DNA"/>
</dbReference>
<dbReference type="GO" id="GO:0016491">
    <property type="term" value="F:oxidoreductase activity"/>
    <property type="evidence" value="ECO:0000318"/>
    <property type="project" value="GO_Central"/>
</dbReference>
<feature type="domain" description="Gfo/Idh/MocA-like oxidoreductase N-terminal" evidence="2">
    <location>
        <begin position="5"/>
        <end position="117"/>
    </location>
</feature>
<sequence length="360" mass="39337">MGSPKIAILGAGIFVRTEYIPRLSEISQLFSLKAIWSRTEESAKGAVEIAKEFFPEVECKWGDDGLDDVIEDSSIDAVLVVLAAQFQVDLSLRILKSGKHVLQEKPAAASITKVETALSSYNSLTSTGLPSKPIWAVAENYRFEPAFLEGKKLMGDIGEMVNFQIIVEVPMNSSSPYFSSSWRHSFAGGYILDMGVHFIAALRMMAGCEITSVSAMTSNVDTTLPPPDSMSSLIQLENGRSGVLVTVVSAKTLKLFWRVVGLNGTFQIDVESREGKFGYLVTLFTADGQTKSNFYPGFSGVTEELKIFFSDVTQASLKKESIFEAEARMSFIEGARDLAVMDAMLESGNKQGALVHVKKF</sequence>
<dbReference type="SUPFAM" id="SSF55347">
    <property type="entry name" value="Glyceraldehyde-3-phosphate dehydrogenase-like, C-terminal domain"/>
    <property type="match status" value="1"/>
</dbReference>
<dbReference type="AlphaFoldDB" id="A0A022PQL4"/>
<gene>
    <name evidence="4" type="ORF">MIMGU_mgv1a008840mg</name>
</gene>
<evidence type="ECO:0000313" key="4">
    <source>
        <dbReference type="EMBL" id="EYU18011.1"/>
    </source>
</evidence>
<accession>A0A022PQL4</accession>
<dbReference type="Proteomes" id="UP000030748">
    <property type="component" value="Unassembled WGS sequence"/>
</dbReference>
<dbReference type="OMA" id="KPICFEK"/>
<dbReference type="STRING" id="4155.A0A022PQL4"/>
<dbReference type="FunFam" id="3.40.50.720:FF:000402">
    <property type="entry name" value="NAD-dependent dihydrogenase, Gfo/Idh/MocA family"/>
    <property type="match status" value="1"/>
</dbReference>
<evidence type="ECO:0000259" key="3">
    <source>
        <dbReference type="Pfam" id="PF22725"/>
    </source>
</evidence>
<evidence type="ECO:0000256" key="1">
    <source>
        <dbReference type="ARBA" id="ARBA00010928"/>
    </source>
</evidence>
<evidence type="ECO:0000313" key="5">
    <source>
        <dbReference type="Proteomes" id="UP000030748"/>
    </source>
</evidence>
<dbReference type="Gene3D" id="3.40.50.720">
    <property type="entry name" value="NAD(P)-binding Rossmann-like Domain"/>
    <property type="match status" value="1"/>
</dbReference>
<dbReference type="PANTHER" id="PTHR42840:SF5">
    <property type="entry name" value="NAD(P)-BINDING ROSSMANN-FOLD SUPERFAMILY PROTEIN"/>
    <property type="match status" value="1"/>
</dbReference>
<name>A0A022PQL4_ERYGU</name>
<protein>
    <recommendedName>
        <fullName evidence="6">Gfo/Idh/MocA-like oxidoreductase N-terminal domain-containing protein</fullName>
    </recommendedName>
</protein>
<dbReference type="KEGG" id="egt:105950223"/>
<dbReference type="GO" id="GO:0006740">
    <property type="term" value="P:NADPH regeneration"/>
    <property type="evidence" value="ECO:0000318"/>
    <property type="project" value="GO_Central"/>
</dbReference>